<dbReference type="Proteomes" id="UP000085678">
    <property type="component" value="Unplaced"/>
</dbReference>
<evidence type="ECO:0000256" key="5">
    <source>
        <dbReference type="SAM" id="Phobius"/>
    </source>
</evidence>
<feature type="transmembrane region" description="Helical" evidence="5">
    <location>
        <begin position="149"/>
        <end position="168"/>
    </location>
</feature>
<dbReference type="PANTHER" id="PTHR46641">
    <property type="entry name" value="FMRFAMIDE RECEPTOR-RELATED"/>
    <property type="match status" value="1"/>
</dbReference>
<evidence type="ECO:0000313" key="7">
    <source>
        <dbReference type="Proteomes" id="UP000085678"/>
    </source>
</evidence>
<dbReference type="GO" id="GO:0016020">
    <property type="term" value="C:membrane"/>
    <property type="evidence" value="ECO:0007669"/>
    <property type="project" value="UniProtKB-SubCell"/>
</dbReference>
<feature type="transmembrane region" description="Helical" evidence="5">
    <location>
        <begin position="61"/>
        <end position="90"/>
    </location>
</feature>
<dbReference type="InterPro" id="IPR017452">
    <property type="entry name" value="GPCR_Rhodpsn_7TM"/>
</dbReference>
<dbReference type="PANTHER" id="PTHR46641:SF2">
    <property type="entry name" value="FMRFAMIDE RECEPTOR"/>
    <property type="match status" value="1"/>
</dbReference>
<feature type="transmembrane region" description="Helical" evidence="5">
    <location>
        <begin position="23"/>
        <end position="49"/>
    </location>
</feature>
<dbReference type="GO" id="GO:0004930">
    <property type="term" value="F:G protein-coupled receptor activity"/>
    <property type="evidence" value="ECO:0007669"/>
    <property type="project" value="InterPro"/>
</dbReference>
<feature type="transmembrane region" description="Helical" evidence="5">
    <location>
        <begin position="197"/>
        <end position="222"/>
    </location>
</feature>
<evidence type="ECO:0000259" key="6">
    <source>
        <dbReference type="PROSITE" id="PS50262"/>
    </source>
</evidence>
<reference evidence="8" key="1">
    <citation type="submission" date="2025-08" db="UniProtKB">
        <authorList>
            <consortium name="RefSeq"/>
        </authorList>
    </citation>
    <scope>IDENTIFICATION</scope>
    <source>
        <tissue evidence="8">Gonads</tissue>
    </source>
</reference>
<dbReference type="InterPro" id="IPR000276">
    <property type="entry name" value="GPCR_Rhodpsn"/>
</dbReference>
<dbReference type="Gene3D" id="1.20.1070.10">
    <property type="entry name" value="Rhodopsin 7-helix transmembrane proteins"/>
    <property type="match status" value="1"/>
</dbReference>
<feature type="domain" description="G-protein coupled receptors family 1 profile" evidence="6">
    <location>
        <begin position="42"/>
        <end position="314"/>
    </location>
</feature>
<dbReference type="RefSeq" id="XP_013400632.1">
    <property type="nucleotide sequence ID" value="XM_013545178.2"/>
</dbReference>
<dbReference type="InParanoid" id="A0A1S3IQZ9"/>
<evidence type="ECO:0000256" key="2">
    <source>
        <dbReference type="ARBA" id="ARBA00022692"/>
    </source>
</evidence>
<organism evidence="7 8">
    <name type="scientific">Lingula anatina</name>
    <name type="common">Brachiopod</name>
    <name type="synonym">Lingula unguis</name>
    <dbReference type="NCBI Taxonomy" id="7574"/>
    <lineage>
        <taxon>Eukaryota</taxon>
        <taxon>Metazoa</taxon>
        <taxon>Spiralia</taxon>
        <taxon>Lophotrochozoa</taxon>
        <taxon>Brachiopoda</taxon>
        <taxon>Linguliformea</taxon>
        <taxon>Lingulata</taxon>
        <taxon>Lingulida</taxon>
        <taxon>Linguloidea</taxon>
        <taxon>Lingulidae</taxon>
        <taxon>Lingula</taxon>
    </lineage>
</organism>
<comment type="subcellular location">
    <subcellularLocation>
        <location evidence="1">Membrane</location>
    </subcellularLocation>
</comment>
<dbReference type="PRINTS" id="PR00237">
    <property type="entry name" value="GPCRRHODOPSN"/>
</dbReference>
<keyword evidence="7" id="KW-1185">Reference proteome</keyword>
<dbReference type="KEGG" id="lak:106166565"/>
<dbReference type="GeneID" id="106166565"/>
<dbReference type="PROSITE" id="PS50262">
    <property type="entry name" value="G_PROTEIN_RECEP_F1_2"/>
    <property type="match status" value="1"/>
</dbReference>
<sequence length="333" mass="37893">MAELNATLANSTALLNIAPEYKYYLWIMNAIIFLCAVVGVTLNTLALAVFYKSIEYNKTSYLLFCLAINDNIFLVLRTVQLIIISVYLYYAEVRSTTLLTSISGLQVTLYFLMTLQTYIAALVSQERYCSVKKLYNVQSKVPLTRREKLFPLSVVIAGLLLFNVLKALDVDHLKIDKCTDAAFCPTLFLKQGPNWKIYSIVFRIVSEILLSVLLPVGMFMYYTVKTFKKLFFQYPMLPTNMYNAAKIAQRKKLHREMMKIVIVIAAFMMINTLLNFSMQIKFVFPTVGPSVSPIAILLVAVFTAVNSSLNFFVYGMFGSLFRKEIKSICCCKT</sequence>
<feature type="transmembrane region" description="Helical" evidence="5">
    <location>
        <begin position="294"/>
        <end position="317"/>
    </location>
</feature>
<evidence type="ECO:0000313" key="8">
    <source>
        <dbReference type="RefSeq" id="XP_013400632.1"/>
    </source>
</evidence>
<feature type="transmembrane region" description="Helical" evidence="5">
    <location>
        <begin position="260"/>
        <end position="282"/>
    </location>
</feature>
<evidence type="ECO:0000256" key="4">
    <source>
        <dbReference type="ARBA" id="ARBA00023136"/>
    </source>
</evidence>
<feature type="transmembrane region" description="Helical" evidence="5">
    <location>
        <begin position="102"/>
        <end position="123"/>
    </location>
</feature>
<keyword evidence="4 5" id="KW-0472">Membrane</keyword>
<proteinExistence type="predicted"/>
<dbReference type="InterPro" id="IPR052954">
    <property type="entry name" value="GPCR-Ligand_Int"/>
</dbReference>
<keyword evidence="3 5" id="KW-1133">Transmembrane helix</keyword>
<protein>
    <submittedName>
        <fullName evidence="8">Uncharacterized protein LOC106166565</fullName>
    </submittedName>
</protein>
<evidence type="ECO:0000256" key="3">
    <source>
        <dbReference type="ARBA" id="ARBA00022989"/>
    </source>
</evidence>
<gene>
    <name evidence="8" type="primary">LOC106166565</name>
</gene>
<evidence type="ECO:0000256" key="1">
    <source>
        <dbReference type="ARBA" id="ARBA00004370"/>
    </source>
</evidence>
<dbReference type="AlphaFoldDB" id="A0A1S3IQZ9"/>
<keyword evidence="2 5" id="KW-0812">Transmembrane</keyword>
<accession>A0A1S3IQZ9</accession>
<name>A0A1S3IQZ9_LINAN</name>
<dbReference type="SUPFAM" id="SSF81321">
    <property type="entry name" value="Family A G protein-coupled receptor-like"/>
    <property type="match status" value="1"/>
</dbReference>